<organism evidence="3 4">
    <name type="scientific">Jannaschia rubra</name>
    <dbReference type="NCBI Taxonomy" id="282197"/>
    <lineage>
        <taxon>Bacteria</taxon>
        <taxon>Pseudomonadati</taxon>
        <taxon>Pseudomonadota</taxon>
        <taxon>Alphaproteobacteria</taxon>
        <taxon>Rhodobacterales</taxon>
        <taxon>Roseobacteraceae</taxon>
        <taxon>Jannaschia</taxon>
    </lineage>
</organism>
<feature type="domain" description="PIN" evidence="1">
    <location>
        <begin position="9"/>
        <end position="114"/>
    </location>
</feature>
<name>A0A0M6XUJ1_9RHOB</name>
<evidence type="ECO:0000313" key="4">
    <source>
        <dbReference type="Proteomes" id="UP000048908"/>
    </source>
</evidence>
<dbReference type="AlphaFoldDB" id="A0A0M6XUJ1"/>
<accession>A0A0M6XUJ1</accession>
<dbReference type="SUPFAM" id="SSF88723">
    <property type="entry name" value="PIN domain-like"/>
    <property type="match status" value="1"/>
</dbReference>
<evidence type="ECO:0000259" key="2">
    <source>
        <dbReference type="Pfam" id="PF26343"/>
    </source>
</evidence>
<sequence>MRRGDRFTALLDACVLGGALRRNLILSLAEAGLFRLRWSDAILDETERTIAKITEGKADTARQRAVMVAAFPEAMVLHDRAIEEHLALPDPGDVHVLAAAIGAKADVIVTDNVKDFPTAALEAWEIEAVTADGFIADCLDLDSAEGVGAIRRMRERLRHPQLDADGLIRKMEGQGLVHAAAALARFKALI</sequence>
<dbReference type="Pfam" id="PF26343">
    <property type="entry name" value="VapC50_C"/>
    <property type="match status" value="1"/>
</dbReference>
<dbReference type="InterPro" id="IPR029060">
    <property type="entry name" value="PIN-like_dom_sf"/>
</dbReference>
<dbReference type="Pfam" id="PF13470">
    <property type="entry name" value="PIN_3"/>
    <property type="match status" value="1"/>
</dbReference>
<evidence type="ECO:0000313" key="3">
    <source>
        <dbReference type="EMBL" id="CTQ34816.1"/>
    </source>
</evidence>
<gene>
    <name evidence="3" type="ORF">JAN5088_03612</name>
</gene>
<evidence type="ECO:0000259" key="1">
    <source>
        <dbReference type="Pfam" id="PF13470"/>
    </source>
</evidence>
<dbReference type="Proteomes" id="UP000048908">
    <property type="component" value="Unassembled WGS sequence"/>
</dbReference>
<dbReference type="RefSeq" id="WP_055684181.1">
    <property type="nucleotide sequence ID" value="NZ_CXPG01000027.1"/>
</dbReference>
<dbReference type="InterPro" id="IPR002716">
    <property type="entry name" value="PIN_dom"/>
</dbReference>
<dbReference type="InterPro" id="IPR058652">
    <property type="entry name" value="VapC50_C"/>
</dbReference>
<dbReference type="EMBL" id="CXPG01000027">
    <property type="protein sequence ID" value="CTQ34816.1"/>
    <property type="molecule type" value="Genomic_DNA"/>
</dbReference>
<feature type="domain" description="VapC50 C-terminal" evidence="2">
    <location>
        <begin position="131"/>
        <end position="185"/>
    </location>
</feature>
<dbReference type="STRING" id="282197.SAMN04488517_11067"/>
<proteinExistence type="predicted"/>
<keyword evidence="4" id="KW-1185">Reference proteome</keyword>
<protein>
    <submittedName>
        <fullName evidence="3">Uncharacterized protein</fullName>
    </submittedName>
</protein>
<reference evidence="3 4" key="1">
    <citation type="submission" date="2015-07" db="EMBL/GenBank/DDBJ databases">
        <authorList>
            <person name="Noorani M."/>
        </authorList>
    </citation>
    <scope>NUCLEOTIDE SEQUENCE [LARGE SCALE GENOMIC DNA]</scope>
    <source>
        <strain evidence="3 4">CECT 5088</strain>
    </source>
</reference>